<dbReference type="eggNOG" id="COG3497">
    <property type="taxonomic scope" value="Bacteria"/>
</dbReference>
<reference evidence="2" key="1">
    <citation type="journal article" date="2022" name="G3 (Bethesda)">
        <title>Unveiling the complete genome sequence of Alicyclobacillus acidoterrestris DSM 3922T, a taint-producing strain.</title>
        <authorList>
            <person name="Leonardo I.C."/>
            <person name="Barreto Crespo M.T."/>
            <person name="Gaspar F.B."/>
        </authorList>
    </citation>
    <scope>NUCLEOTIDE SEQUENCE [LARGE SCALE GENOMIC DNA]</scope>
    <source>
        <strain evidence="2">DSM 3922</strain>
    </source>
</reference>
<dbReference type="RefSeq" id="WP_021296063.1">
    <property type="nucleotide sequence ID" value="NZ_AURB01000124.1"/>
</dbReference>
<dbReference type="PANTHER" id="PTHR35861">
    <property type="match status" value="1"/>
</dbReference>
<evidence type="ECO:0000313" key="2">
    <source>
        <dbReference type="Proteomes" id="UP000829401"/>
    </source>
</evidence>
<name>T0C3R3_ALIAG</name>
<accession>A0A9E6ZIV3</accession>
<evidence type="ECO:0000313" key="1">
    <source>
        <dbReference type="EMBL" id="UNO48046.1"/>
    </source>
</evidence>
<sequence length="496" mass="52187">MANAYTVDGVYNIDEQPPLQVQGISTGIWGIVGTFSKGPVNTPTHILSLDDLENIFGGADPSLTGYIGALSAIGQGASEFQVVRIVGSGATAASVTINDSESTSSEVFTATYNSVGTGGNSATITVSSGTKTGTFKLTIEDGDTSEVWDNLATTSTVTGATLLSSITSQIVTFSQPETPNTNLPVNGEYPLSGGANGSTPTVSDYVGTTSPNTGLQALSGTTPAVNIVFLANIACSDSNTVSALETFCENNKCMAAICGAQGNTITQAITETANIDSDRLVYCWPWQQMYVDDLQQTLTVAPTGHWVGLVATLYPHQSPGNKNLAYTSGPEFPVSSDDIQKAMDPSARVVPIGVTIPRGGIGCFSGQTLSQNANPQLRPVYRRRMDDFIVESVETSLGQYVDEPITTTTGGLLDQQQHTVSAFLDPLLGENNEAGEPMIQAYSVQCDTKNNPPSVTDNDMTIIDTRVQLFNMNRFLLFRTTIAAGVVTTTSSVSNS</sequence>
<dbReference type="STRING" id="1356854.N007_05090"/>
<dbReference type="EMBL" id="CP080467">
    <property type="protein sequence ID" value="UNO48046.1"/>
    <property type="molecule type" value="Genomic_DNA"/>
</dbReference>
<dbReference type="AlphaFoldDB" id="T0C3R3"/>
<dbReference type="InterPro" id="IPR052042">
    <property type="entry name" value="Tail_sheath_structural"/>
</dbReference>
<dbReference type="OrthoDB" id="89060at2"/>
<dbReference type="KEGG" id="aaco:K1I37_15340"/>
<dbReference type="Proteomes" id="UP000829401">
    <property type="component" value="Chromosome"/>
</dbReference>
<keyword evidence="2" id="KW-1185">Reference proteome</keyword>
<proteinExistence type="predicted"/>
<organism evidence="1 2">
    <name type="scientific">Alicyclobacillus acidoterrestris (strain ATCC 49025 / DSM 3922 / CIP 106132 / NCIMB 13137 / GD3B)</name>
    <dbReference type="NCBI Taxonomy" id="1356854"/>
    <lineage>
        <taxon>Bacteria</taxon>
        <taxon>Bacillati</taxon>
        <taxon>Bacillota</taxon>
        <taxon>Bacilli</taxon>
        <taxon>Bacillales</taxon>
        <taxon>Alicyclobacillaceae</taxon>
        <taxon>Alicyclobacillus</taxon>
    </lineage>
</organism>
<accession>T0C3R3</accession>
<protein>
    <submittedName>
        <fullName evidence="1">Uncharacterized protein</fullName>
    </submittedName>
</protein>
<gene>
    <name evidence="1" type="ORF">K1I37_15340</name>
</gene>
<dbReference type="PANTHER" id="PTHR35861:SF1">
    <property type="entry name" value="PHAGE TAIL SHEATH PROTEIN"/>
    <property type="match status" value="1"/>
</dbReference>
<dbReference type="Gene3D" id="3.40.50.11780">
    <property type="match status" value="1"/>
</dbReference>